<sequence length="130" mass="15021">MGKEFECGYGAVNPKTLMSGKDQENDFLEKSIHHHSQPTTHLELHPKHKKVHSETAHVPHVFGGNNLKQSRDQTCFVLHVQQDSVMNRKKIMLMAVQSENRIEYKKINFVLNLLQMGFSSVKKRTRIIKT</sequence>
<accession>A0A1J1HK01</accession>
<evidence type="ECO:0000313" key="2">
    <source>
        <dbReference type="Proteomes" id="UP000183832"/>
    </source>
</evidence>
<protein>
    <submittedName>
        <fullName evidence="1">CLUMA_CG000629, isoform A</fullName>
    </submittedName>
</protein>
<gene>
    <name evidence="1" type="ORF">CLUMA_CG000629</name>
</gene>
<evidence type="ECO:0000313" key="1">
    <source>
        <dbReference type="EMBL" id="CRK86798.1"/>
    </source>
</evidence>
<proteinExistence type="predicted"/>
<dbReference type="EMBL" id="CVRI01000002">
    <property type="protein sequence ID" value="CRK86798.1"/>
    <property type="molecule type" value="Genomic_DNA"/>
</dbReference>
<organism evidence="1 2">
    <name type="scientific">Clunio marinus</name>
    <dbReference type="NCBI Taxonomy" id="568069"/>
    <lineage>
        <taxon>Eukaryota</taxon>
        <taxon>Metazoa</taxon>
        <taxon>Ecdysozoa</taxon>
        <taxon>Arthropoda</taxon>
        <taxon>Hexapoda</taxon>
        <taxon>Insecta</taxon>
        <taxon>Pterygota</taxon>
        <taxon>Neoptera</taxon>
        <taxon>Endopterygota</taxon>
        <taxon>Diptera</taxon>
        <taxon>Nematocera</taxon>
        <taxon>Chironomoidea</taxon>
        <taxon>Chironomidae</taxon>
        <taxon>Clunio</taxon>
    </lineage>
</organism>
<reference evidence="1 2" key="1">
    <citation type="submission" date="2015-04" db="EMBL/GenBank/DDBJ databases">
        <authorList>
            <person name="Syromyatnikov M.Y."/>
            <person name="Popov V.N."/>
        </authorList>
    </citation>
    <scope>NUCLEOTIDE SEQUENCE [LARGE SCALE GENOMIC DNA]</scope>
</reference>
<dbReference type="Proteomes" id="UP000183832">
    <property type="component" value="Unassembled WGS sequence"/>
</dbReference>
<name>A0A1J1HK01_9DIPT</name>
<keyword evidence="2" id="KW-1185">Reference proteome</keyword>
<dbReference type="AlphaFoldDB" id="A0A1J1HK01"/>